<protein>
    <recommendedName>
        <fullName evidence="2">LiaI-LiaF-like transmembrane region domain-containing protein</fullName>
    </recommendedName>
</protein>
<feature type="transmembrane region" description="Helical" evidence="1">
    <location>
        <begin position="34"/>
        <end position="52"/>
    </location>
</feature>
<feature type="transmembrane region" description="Helical" evidence="1">
    <location>
        <begin position="59"/>
        <end position="81"/>
    </location>
</feature>
<accession>A0A2A6DZJ4</accession>
<feature type="transmembrane region" description="Helical" evidence="1">
    <location>
        <begin position="112"/>
        <end position="129"/>
    </location>
</feature>
<reference evidence="3 4" key="1">
    <citation type="submission" date="2016-12" db="EMBL/GenBank/DDBJ databases">
        <title>Candidatus Reconcilibacillus cellulovorans genome.</title>
        <authorList>
            <person name="Kolinko S."/>
            <person name="Wu Y.-W."/>
            <person name="Tachea F."/>
            <person name="Denzel E."/>
            <person name="Hiras J."/>
            <person name="Baecker N."/>
            <person name="Chan L.J."/>
            <person name="Eichorst S.A."/>
            <person name="Frey D."/>
            <person name="Adams P.D."/>
            <person name="Pray T."/>
            <person name="Tanjore D."/>
            <person name="Petzold C.J."/>
            <person name="Gladden J.M."/>
            <person name="Simmons B.A."/>
            <person name="Singer S.W."/>
        </authorList>
    </citation>
    <scope>NUCLEOTIDE SEQUENCE [LARGE SCALE GENOMIC DNA]</scope>
    <source>
        <strain evidence="3">JTherm</strain>
    </source>
</reference>
<name>A0A2A6DZJ4_9BACL</name>
<proteinExistence type="predicted"/>
<feature type="transmembrane region" description="Helical" evidence="1">
    <location>
        <begin position="87"/>
        <end position="105"/>
    </location>
</feature>
<dbReference type="AlphaFoldDB" id="A0A2A6DZJ4"/>
<organism evidence="3 4">
    <name type="scientific">Candidatus Reconcilbacillus cellulovorans</name>
    <dbReference type="NCBI Taxonomy" id="1906605"/>
    <lineage>
        <taxon>Bacteria</taxon>
        <taxon>Bacillati</taxon>
        <taxon>Bacillota</taxon>
        <taxon>Bacilli</taxon>
        <taxon>Bacillales</taxon>
        <taxon>Paenibacillaceae</taxon>
        <taxon>Candidatus Reconcilbacillus</taxon>
    </lineage>
</organism>
<keyword evidence="1" id="KW-0472">Membrane</keyword>
<dbReference type="EMBL" id="MOXJ01000016">
    <property type="protein sequence ID" value="PDO10310.1"/>
    <property type="molecule type" value="Genomic_DNA"/>
</dbReference>
<evidence type="ECO:0000313" key="3">
    <source>
        <dbReference type="EMBL" id="PDO10310.1"/>
    </source>
</evidence>
<dbReference type="Proteomes" id="UP000243688">
    <property type="component" value="Unassembled WGS sequence"/>
</dbReference>
<dbReference type="InterPro" id="IPR043726">
    <property type="entry name" value="LiaI-LiaF-like_TM1"/>
</dbReference>
<feature type="transmembrane region" description="Helical" evidence="1">
    <location>
        <begin position="7"/>
        <end position="28"/>
    </location>
</feature>
<keyword evidence="1" id="KW-1133">Transmembrane helix</keyword>
<feature type="domain" description="LiaI-LiaF-like transmembrane region" evidence="2">
    <location>
        <begin position="9"/>
        <end position="47"/>
    </location>
</feature>
<gene>
    <name evidence="3" type="ORF">BLM47_07855</name>
</gene>
<comment type="caution">
    <text evidence="3">The sequence shown here is derived from an EMBL/GenBank/DDBJ whole genome shotgun (WGS) entry which is preliminary data.</text>
</comment>
<evidence type="ECO:0000259" key="2">
    <source>
        <dbReference type="Pfam" id="PF18917"/>
    </source>
</evidence>
<sequence>MSKNRRTALGAAAVGAGIVLLLGQWGFFRYWGGKMWPMLVLIAGLALHVLYFNRWLSALALVPGGMLLTYAMLFFYCATFGWGALGVLWPVFPFGAAVGLFELYLFGRRREALAPAIVLAVVSAIGLAVSLLVAGGATAVALVLIAAGVYLLVGKRNTRAW</sequence>
<evidence type="ECO:0000256" key="1">
    <source>
        <dbReference type="SAM" id="Phobius"/>
    </source>
</evidence>
<keyword evidence="1" id="KW-0812">Transmembrane</keyword>
<feature type="transmembrane region" description="Helical" evidence="1">
    <location>
        <begin position="135"/>
        <end position="153"/>
    </location>
</feature>
<evidence type="ECO:0000313" key="4">
    <source>
        <dbReference type="Proteomes" id="UP000243688"/>
    </source>
</evidence>
<dbReference type="Pfam" id="PF18917">
    <property type="entry name" value="LiaI-LiaF-like_TM1"/>
    <property type="match status" value="1"/>
</dbReference>